<dbReference type="AlphaFoldDB" id="A0A8H3R2B9"/>
<accession>A0A8H3R2B9</accession>
<dbReference type="Proteomes" id="UP000615446">
    <property type="component" value="Unassembled WGS sequence"/>
</dbReference>
<gene>
    <name evidence="1" type="ORF">RCL2_002730600</name>
</gene>
<evidence type="ECO:0000313" key="1">
    <source>
        <dbReference type="EMBL" id="GET00864.1"/>
    </source>
</evidence>
<dbReference type="EMBL" id="BLAL01000295">
    <property type="protein sequence ID" value="GET00864.1"/>
    <property type="molecule type" value="Genomic_DNA"/>
</dbReference>
<reference evidence="1" key="1">
    <citation type="submission" date="2019-10" db="EMBL/GenBank/DDBJ databases">
        <title>Conservation and host-specific expression of non-tandemly repeated heterogenous ribosome RNA gene in arbuscular mycorrhizal fungi.</title>
        <authorList>
            <person name="Maeda T."/>
            <person name="Kobayashi Y."/>
            <person name="Nakagawa T."/>
            <person name="Ezawa T."/>
            <person name="Yamaguchi K."/>
            <person name="Bino T."/>
            <person name="Nishimoto Y."/>
            <person name="Shigenobu S."/>
            <person name="Kawaguchi M."/>
        </authorList>
    </citation>
    <scope>NUCLEOTIDE SEQUENCE</scope>
    <source>
        <strain evidence="1">HR1</strain>
    </source>
</reference>
<evidence type="ECO:0000313" key="2">
    <source>
        <dbReference type="Proteomes" id="UP000615446"/>
    </source>
</evidence>
<sequence length="150" mass="17684">MFRFFLVIYKTSLTKFFFVKTSLNTYGEEKGKIFLRINGSNVNDFSGFPSFYRNTINTLTRTQETPLVNFYKYEAQSSTRINLLFTQFLDNWMFTNSQQVYLNMDMTYNTLKLPKYTKLYDILNFFVVQATATEKPIKTTFDHVIIGALV</sequence>
<proteinExistence type="predicted"/>
<name>A0A8H3R2B9_9GLOM</name>
<comment type="caution">
    <text evidence="1">The sequence shown here is derived from an EMBL/GenBank/DDBJ whole genome shotgun (WGS) entry which is preliminary data.</text>
</comment>
<protein>
    <submittedName>
        <fullName evidence="1">Uncharacterized protein</fullName>
    </submittedName>
</protein>
<organism evidence="1 2">
    <name type="scientific">Rhizophagus clarus</name>
    <dbReference type="NCBI Taxonomy" id="94130"/>
    <lineage>
        <taxon>Eukaryota</taxon>
        <taxon>Fungi</taxon>
        <taxon>Fungi incertae sedis</taxon>
        <taxon>Mucoromycota</taxon>
        <taxon>Glomeromycotina</taxon>
        <taxon>Glomeromycetes</taxon>
        <taxon>Glomerales</taxon>
        <taxon>Glomeraceae</taxon>
        <taxon>Rhizophagus</taxon>
    </lineage>
</organism>